<gene>
    <name evidence="9" type="ORF">BMF94_5432</name>
</gene>
<dbReference type="InterPro" id="IPR003120">
    <property type="entry name" value="Ste12"/>
</dbReference>
<keyword evidence="2" id="KW-0479">Metal-binding</keyword>
<dbReference type="STRING" id="741276.A0A2S5B474"/>
<dbReference type="OrthoDB" id="2529834at2759"/>
<feature type="domain" description="C2H2-type" evidence="8">
    <location>
        <begin position="213"/>
        <end position="240"/>
    </location>
</feature>
<dbReference type="PROSITE" id="PS00028">
    <property type="entry name" value="ZINC_FINGER_C2H2_1"/>
    <property type="match status" value="1"/>
</dbReference>
<evidence type="ECO:0000256" key="7">
    <source>
        <dbReference type="PROSITE-ProRule" id="PRU00042"/>
    </source>
</evidence>
<comment type="subcellular location">
    <subcellularLocation>
        <location evidence="1">Nucleus</location>
    </subcellularLocation>
</comment>
<dbReference type="EMBL" id="PJQD01000080">
    <property type="protein sequence ID" value="POY71568.1"/>
    <property type="molecule type" value="Genomic_DNA"/>
</dbReference>
<dbReference type="InterPro" id="IPR036236">
    <property type="entry name" value="Znf_C2H2_sf"/>
</dbReference>
<evidence type="ECO:0000256" key="3">
    <source>
        <dbReference type="ARBA" id="ARBA00022737"/>
    </source>
</evidence>
<feature type="domain" description="C2H2-type" evidence="8">
    <location>
        <begin position="183"/>
        <end position="212"/>
    </location>
</feature>
<dbReference type="Proteomes" id="UP000237144">
    <property type="component" value="Unassembled WGS sequence"/>
</dbReference>
<dbReference type="GO" id="GO:1990527">
    <property type="term" value="C:Tec1p-Ste12p-Dig1p complex"/>
    <property type="evidence" value="ECO:0007669"/>
    <property type="project" value="TreeGrafter"/>
</dbReference>
<evidence type="ECO:0000313" key="9">
    <source>
        <dbReference type="EMBL" id="POY71568.1"/>
    </source>
</evidence>
<proteinExistence type="predicted"/>
<evidence type="ECO:0000259" key="8">
    <source>
        <dbReference type="PROSITE" id="PS50157"/>
    </source>
</evidence>
<dbReference type="SMART" id="SM00424">
    <property type="entry name" value="STE"/>
    <property type="match status" value="1"/>
</dbReference>
<keyword evidence="5" id="KW-0862">Zinc</keyword>
<dbReference type="Pfam" id="PF00096">
    <property type="entry name" value="zf-C2H2"/>
    <property type="match status" value="1"/>
</dbReference>
<sequence>MTPNDIQEAQQANLLDFLLTAPNQLANKPSLVPNADFTYCSLALTCDQSISCVRWNGVCYMTGSDVVRIVEMRLASAGIAEPDTKLLKRNVVSRLRTIKEGRGMLLEPANSRLLTLLFQHDLISTRKSQKLFCWYQVPHDQLLEHELAHHRWKAGLPPLPKTLLRAPAFVDGDYPANDRLRRFACGVGDCPRRFTRLEHAQRHRAAHLQEKPYACEHCGQAFSRKDNAIAHVSTCLAEWSSTL</sequence>
<evidence type="ECO:0000313" key="10">
    <source>
        <dbReference type="Proteomes" id="UP000237144"/>
    </source>
</evidence>
<comment type="caution">
    <text evidence="9">The sequence shown here is derived from an EMBL/GenBank/DDBJ whole genome shotgun (WGS) entry which is preliminary data.</text>
</comment>
<dbReference type="PANTHER" id="PTHR47427:SF2">
    <property type="entry name" value="C2H2-TYPE DOMAIN-CONTAINING PROTEIN"/>
    <property type="match status" value="1"/>
</dbReference>
<evidence type="ECO:0000256" key="6">
    <source>
        <dbReference type="ARBA" id="ARBA00023242"/>
    </source>
</evidence>
<dbReference type="GO" id="GO:1990526">
    <property type="term" value="C:Ste12p-Dig1p-Dig2p complex"/>
    <property type="evidence" value="ECO:0007669"/>
    <property type="project" value="TreeGrafter"/>
</dbReference>
<dbReference type="GO" id="GO:0005634">
    <property type="term" value="C:nucleus"/>
    <property type="evidence" value="ECO:0007669"/>
    <property type="project" value="UniProtKB-SubCell"/>
</dbReference>
<dbReference type="Gene3D" id="3.30.160.60">
    <property type="entry name" value="Classic Zinc Finger"/>
    <property type="match status" value="1"/>
</dbReference>
<protein>
    <recommendedName>
        <fullName evidence="8">C2H2-type domain-containing protein</fullName>
    </recommendedName>
</protein>
<evidence type="ECO:0000256" key="4">
    <source>
        <dbReference type="ARBA" id="ARBA00022771"/>
    </source>
</evidence>
<dbReference type="PROSITE" id="PS50157">
    <property type="entry name" value="ZINC_FINGER_C2H2_2"/>
    <property type="match status" value="2"/>
</dbReference>
<keyword evidence="10" id="KW-1185">Reference proteome</keyword>
<evidence type="ECO:0000256" key="5">
    <source>
        <dbReference type="ARBA" id="ARBA00022833"/>
    </source>
</evidence>
<reference evidence="9 10" key="1">
    <citation type="journal article" date="2018" name="Front. Microbiol.">
        <title>Prospects for Fungal Bioremediation of Acidic Radioactive Waste Sites: Characterization and Genome Sequence of Rhodotorula taiwanensis MD1149.</title>
        <authorList>
            <person name="Tkavc R."/>
            <person name="Matrosova V.Y."/>
            <person name="Grichenko O.E."/>
            <person name="Gostincar C."/>
            <person name="Volpe R.P."/>
            <person name="Klimenkova P."/>
            <person name="Gaidamakova E.K."/>
            <person name="Zhou C.E."/>
            <person name="Stewart B.J."/>
            <person name="Lyman M.G."/>
            <person name="Malfatti S.A."/>
            <person name="Rubinfeld B."/>
            <person name="Courtot M."/>
            <person name="Singh J."/>
            <person name="Dalgard C.L."/>
            <person name="Hamilton T."/>
            <person name="Frey K.G."/>
            <person name="Gunde-Cimerman N."/>
            <person name="Dugan L."/>
            <person name="Daly M.J."/>
        </authorList>
    </citation>
    <scope>NUCLEOTIDE SEQUENCE [LARGE SCALE GENOMIC DNA]</scope>
    <source>
        <strain evidence="9 10">MD1149</strain>
    </source>
</reference>
<keyword evidence="4 7" id="KW-0863">Zinc-finger</keyword>
<organism evidence="9 10">
    <name type="scientific">Rhodotorula taiwanensis</name>
    <dbReference type="NCBI Taxonomy" id="741276"/>
    <lineage>
        <taxon>Eukaryota</taxon>
        <taxon>Fungi</taxon>
        <taxon>Dikarya</taxon>
        <taxon>Basidiomycota</taxon>
        <taxon>Pucciniomycotina</taxon>
        <taxon>Microbotryomycetes</taxon>
        <taxon>Sporidiobolales</taxon>
        <taxon>Sporidiobolaceae</taxon>
        <taxon>Rhodotorula</taxon>
    </lineage>
</organism>
<keyword evidence="6" id="KW-0539">Nucleus</keyword>
<dbReference type="SUPFAM" id="SSF57667">
    <property type="entry name" value="beta-beta-alpha zinc fingers"/>
    <property type="match status" value="1"/>
</dbReference>
<dbReference type="PANTHER" id="PTHR47427">
    <property type="entry name" value="PROTEIN STE12"/>
    <property type="match status" value="1"/>
</dbReference>
<dbReference type="AlphaFoldDB" id="A0A2S5B474"/>
<dbReference type="InterPro" id="IPR052127">
    <property type="entry name" value="STE12_transcription_factor"/>
</dbReference>
<accession>A0A2S5B474</accession>
<evidence type="ECO:0000256" key="2">
    <source>
        <dbReference type="ARBA" id="ARBA00022723"/>
    </source>
</evidence>
<dbReference type="InterPro" id="IPR013087">
    <property type="entry name" value="Znf_C2H2_type"/>
</dbReference>
<name>A0A2S5B474_9BASI</name>
<dbReference type="GO" id="GO:0003700">
    <property type="term" value="F:DNA-binding transcription factor activity"/>
    <property type="evidence" value="ECO:0007669"/>
    <property type="project" value="InterPro"/>
</dbReference>
<evidence type="ECO:0000256" key="1">
    <source>
        <dbReference type="ARBA" id="ARBA00004123"/>
    </source>
</evidence>
<dbReference type="Pfam" id="PF02200">
    <property type="entry name" value="STE"/>
    <property type="match status" value="1"/>
</dbReference>
<dbReference type="FunFam" id="3.30.160.60:FF:000110">
    <property type="entry name" value="Zinc finger protein-like"/>
    <property type="match status" value="1"/>
</dbReference>
<dbReference type="GO" id="GO:0008270">
    <property type="term" value="F:zinc ion binding"/>
    <property type="evidence" value="ECO:0007669"/>
    <property type="project" value="UniProtKB-KW"/>
</dbReference>
<keyword evidence="3" id="KW-0677">Repeat</keyword>